<feature type="compositionally biased region" description="Basic and acidic residues" evidence="1">
    <location>
        <begin position="58"/>
        <end position="83"/>
    </location>
</feature>
<dbReference type="OrthoDB" id="3945172at2759"/>
<dbReference type="AlphaFoldDB" id="K9F9Z0"/>
<reference evidence="3" key="1">
    <citation type="journal article" date="2012" name="BMC Genomics">
        <title>Genome sequence of the necrotrophic fungus Penicillium digitatum, the main postharvest pathogen of citrus.</title>
        <authorList>
            <person name="Marcet-Houben M."/>
            <person name="Ballester A.-R."/>
            <person name="de la Fuente B."/>
            <person name="Harries E."/>
            <person name="Marcos J.F."/>
            <person name="Gonzalez-Candelas L."/>
            <person name="Gabaldon T."/>
        </authorList>
    </citation>
    <scope>NUCLEOTIDE SEQUENCE [LARGE SCALE GENOMIC DNA]</scope>
    <source>
        <strain evidence="3">PHI26 / CECT 20796</strain>
    </source>
</reference>
<dbReference type="OMA" id="IFEDWKG"/>
<protein>
    <submittedName>
        <fullName evidence="2">Uncharacterized protein</fullName>
    </submittedName>
</protein>
<comment type="caution">
    <text evidence="2">The sequence shown here is derived from an EMBL/GenBank/DDBJ whole genome shotgun (WGS) entry which is preliminary data.</text>
</comment>
<dbReference type="eggNOG" id="ENOG502RNQS">
    <property type="taxonomic scope" value="Eukaryota"/>
</dbReference>
<proteinExistence type="predicted"/>
<dbReference type="InParanoid" id="K9F9Z0"/>
<feature type="region of interest" description="Disordered" evidence="1">
    <location>
        <begin position="57"/>
        <end position="143"/>
    </location>
</feature>
<dbReference type="EMBL" id="AKCT01000294">
    <property type="protein sequence ID" value="EKV06265.1"/>
    <property type="molecule type" value="Genomic_DNA"/>
</dbReference>
<evidence type="ECO:0000313" key="3">
    <source>
        <dbReference type="Proteomes" id="UP000009882"/>
    </source>
</evidence>
<accession>K9F9Z0</accession>
<sequence>MFNYSQVARNHFIPSATQKLHRMSASRQRWHAILPLQSVLHPPVLRAQPGIRDYSIFEDWKGSSAEDHTRKRSKRGDTEDVHSEAAASGLKERKTNQGLADDTKSQGMTERGGTKYGKKAKEQHPKAPEPVIGMNDERSKKES</sequence>
<organism evidence="2 3">
    <name type="scientific">Penicillium digitatum (strain PHI26 / CECT 20796)</name>
    <name type="common">Green mold</name>
    <dbReference type="NCBI Taxonomy" id="1170229"/>
    <lineage>
        <taxon>Eukaryota</taxon>
        <taxon>Fungi</taxon>
        <taxon>Dikarya</taxon>
        <taxon>Ascomycota</taxon>
        <taxon>Pezizomycotina</taxon>
        <taxon>Eurotiomycetes</taxon>
        <taxon>Eurotiomycetidae</taxon>
        <taxon>Eurotiales</taxon>
        <taxon>Aspergillaceae</taxon>
        <taxon>Penicillium</taxon>
    </lineage>
</organism>
<dbReference type="Proteomes" id="UP000009882">
    <property type="component" value="Unassembled WGS sequence"/>
</dbReference>
<gene>
    <name evidence="2" type="ORF">PDIG_78260</name>
</gene>
<name>K9F9Z0_PEND2</name>
<dbReference type="HOGENOM" id="CLU_120062_1_0_1"/>
<evidence type="ECO:0000256" key="1">
    <source>
        <dbReference type="SAM" id="MobiDB-lite"/>
    </source>
</evidence>
<evidence type="ECO:0000313" key="2">
    <source>
        <dbReference type="EMBL" id="EKV06265.1"/>
    </source>
</evidence>
<keyword evidence="3" id="KW-1185">Reference proteome</keyword>